<dbReference type="GO" id="GO:0005886">
    <property type="term" value="C:plasma membrane"/>
    <property type="evidence" value="ECO:0007669"/>
    <property type="project" value="UniProtKB-SubCell"/>
</dbReference>
<feature type="transmembrane region" description="Helical" evidence="1">
    <location>
        <begin position="158"/>
        <end position="182"/>
    </location>
</feature>
<gene>
    <name evidence="2" type="ORF">SAMN05421659_101464</name>
</gene>
<keyword evidence="1" id="KW-0472">Membrane</keyword>
<organism evidence="2 3">
    <name type="scientific">[Clostridium] fimetarium</name>
    <dbReference type="NCBI Taxonomy" id="99656"/>
    <lineage>
        <taxon>Bacteria</taxon>
        <taxon>Bacillati</taxon>
        <taxon>Bacillota</taxon>
        <taxon>Clostridia</taxon>
        <taxon>Lachnospirales</taxon>
        <taxon>Lachnospiraceae</taxon>
    </lineage>
</organism>
<feature type="transmembrane region" description="Helical" evidence="1">
    <location>
        <begin position="230"/>
        <end position="257"/>
    </location>
</feature>
<evidence type="ECO:0000256" key="1">
    <source>
        <dbReference type="SAM" id="Phobius"/>
    </source>
</evidence>
<evidence type="ECO:0000313" key="2">
    <source>
        <dbReference type="EMBL" id="SEV86875.1"/>
    </source>
</evidence>
<dbReference type="GO" id="GO:0140359">
    <property type="term" value="F:ABC-type transporter activity"/>
    <property type="evidence" value="ECO:0007669"/>
    <property type="project" value="InterPro"/>
</dbReference>
<dbReference type="Proteomes" id="UP000199701">
    <property type="component" value="Unassembled WGS sequence"/>
</dbReference>
<name>A0A1I0MEP4_9FIRM</name>
<reference evidence="2 3" key="1">
    <citation type="submission" date="2016-10" db="EMBL/GenBank/DDBJ databases">
        <authorList>
            <person name="de Groot N.N."/>
        </authorList>
    </citation>
    <scope>NUCLEOTIDE SEQUENCE [LARGE SCALE GENOMIC DNA]</scope>
    <source>
        <strain evidence="2 3">DSM 9179</strain>
    </source>
</reference>
<dbReference type="STRING" id="99656.SAMN05421659_101464"/>
<dbReference type="RefSeq" id="WP_170841262.1">
    <property type="nucleotide sequence ID" value="NZ_FOJI01000001.1"/>
</dbReference>
<keyword evidence="1" id="KW-1133">Transmembrane helix</keyword>
<feature type="transmembrane region" description="Helical" evidence="1">
    <location>
        <begin position="73"/>
        <end position="97"/>
    </location>
</feature>
<keyword evidence="1" id="KW-0812">Transmembrane</keyword>
<protein>
    <submittedName>
        <fullName evidence="2">ABC-2 type transport system permease protein</fullName>
    </submittedName>
</protein>
<dbReference type="EMBL" id="FOJI01000001">
    <property type="protein sequence ID" value="SEV86875.1"/>
    <property type="molecule type" value="Genomic_DNA"/>
</dbReference>
<evidence type="ECO:0000313" key="3">
    <source>
        <dbReference type="Proteomes" id="UP000199701"/>
    </source>
</evidence>
<feature type="transmembrane region" description="Helical" evidence="1">
    <location>
        <begin position="18"/>
        <end position="37"/>
    </location>
</feature>
<proteinExistence type="predicted"/>
<dbReference type="PANTHER" id="PTHR37305:SF2">
    <property type="entry name" value="BACITRACIN TRANSPORT PERMEASE PROTEIN BCRB"/>
    <property type="match status" value="1"/>
</dbReference>
<feature type="transmembrane region" description="Helical" evidence="1">
    <location>
        <begin position="189"/>
        <end position="210"/>
    </location>
</feature>
<feature type="transmembrane region" description="Helical" evidence="1">
    <location>
        <begin position="118"/>
        <end position="143"/>
    </location>
</feature>
<dbReference type="PANTHER" id="PTHR37305">
    <property type="entry name" value="INTEGRAL MEMBRANE PROTEIN-RELATED"/>
    <property type="match status" value="1"/>
</dbReference>
<dbReference type="AlphaFoldDB" id="A0A1I0MEP4"/>
<sequence length="266" mass="29381">MITFPLLKRNALQMLKPLIIFIAVLGMYTGVIIYMYTPSLMSMLEDYQKAMPGMLQAFGMSGMATNLIEFINIYLYGFLMLVFPLIFIIVIGNSLVMNYVDSGSMACLLASPNSRRKIIVTQAISMIAGVVILMTVITIFGIVCSESMFPGALDYSKYIILNASTLLLQLAIAGIVFFAACFFNDSKNFYSYGAGIPLVFFLITMLANMGDKLRVLKFFSLYTLFPKDQIIAGESGVAVYNIALAVIAIILFTAGIVRFTKKDFSL</sequence>
<dbReference type="Pfam" id="PF12679">
    <property type="entry name" value="ABC2_membrane_2"/>
    <property type="match status" value="1"/>
</dbReference>
<keyword evidence="3" id="KW-1185">Reference proteome</keyword>
<accession>A0A1I0MEP4</accession>